<dbReference type="GO" id="GO:0000030">
    <property type="term" value="F:mannosyltransferase activity"/>
    <property type="evidence" value="ECO:0007669"/>
    <property type="project" value="TreeGrafter"/>
</dbReference>
<proteinExistence type="predicted"/>
<dbReference type="Pfam" id="PF04488">
    <property type="entry name" value="Gly_transf_sug"/>
    <property type="match status" value="1"/>
</dbReference>
<evidence type="ECO:0000256" key="1">
    <source>
        <dbReference type="ARBA" id="ARBA00022679"/>
    </source>
</evidence>
<dbReference type="InterPro" id="IPR029044">
    <property type="entry name" value="Nucleotide-diphossugar_trans"/>
</dbReference>
<dbReference type="InterPro" id="IPR051706">
    <property type="entry name" value="Glycosyltransferase_domain"/>
</dbReference>
<dbReference type="OrthoDB" id="277808at2"/>
<comment type="caution">
    <text evidence="2">The sequence shown here is derived from an EMBL/GenBank/DDBJ whole genome shotgun (WGS) entry which is preliminary data.</text>
</comment>
<dbReference type="AlphaFoldDB" id="A0A0J1E954"/>
<dbReference type="Gene3D" id="3.90.550.20">
    <property type="match status" value="1"/>
</dbReference>
<dbReference type="PANTHER" id="PTHR32385">
    <property type="entry name" value="MANNOSYL PHOSPHORYLINOSITOL CERAMIDE SYNTHASE"/>
    <property type="match status" value="1"/>
</dbReference>
<dbReference type="PANTHER" id="PTHR32385:SF15">
    <property type="entry name" value="INOSITOL PHOSPHOCERAMIDE MANNOSYLTRANSFERASE 1"/>
    <property type="match status" value="1"/>
</dbReference>
<keyword evidence="3" id="KW-1185">Reference proteome</keyword>
<dbReference type="PATRIC" id="fig|595434.4.peg.5572"/>
<dbReference type="InterPro" id="IPR007577">
    <property type="entry name" value="GlycoTrfase_DXD_sugar-bd_CS"/>
</dbReference>
<evidence type="ECO:0000313" key="3">
    <source>
        <dbReference type="Proteomes" id="UP000036367"/>
    </source>
</evidence>
<sequence>MSVPKILHQTWKDERVPDDFSECVQSWRTHHPDWQFRLWTDQNNRELIAEEYAWFLETYDGYPAAIQRADAIRYFILHRFGGMYVDLDFICRKPLDPLLADQGCVVGMEPPQHCRHHRVPNLLCNALMASAPGHPFFERVIQRLPDFVDHVENNEPILSSTGPIMMSRVLNDFETPESVTVLPSRFLYPLTMHQAAQYRLAGHVGVDLSDAFAIHLFYGTWWKTDRWGRNWRGYYKLKSLIQRRVSGLWARVSAVRGGPRS</sequence>
<evidence type="ECO:0000313" key="2">
    <source>
        <dbReference type="EMBL" id="KLU02044.1"/>
    </source>
</evidence>
<gene>
    <name evidence="2" type="ORF">RISK_005870</name>
</gene>
<reference evidence="2" key="1">
    <citation type="submission" date="2015-05" db="EMBL/GenBank/DDBJ databases">
        <title>Permanent draft genome of Rhodopirellula islandicus K833.</title>
        <authorList>
            <person name="Kizina J."/>
            <person name="Richter M."/>
            <person name="Glockner F.O."/>
            <person name="Harder J."/>
        </authorList>
    </citation>
    <scope>NUCLEOTIDE SEQUENCE [LARGE SCALE GENOMIC DNA]</scope>
    <source>
        <strain evidence="2">K833</strain>
    </source>
</reference>
<name>A0A0J1E954_RHOIS</name>
<organism evidence="2 3">
    <name type="scientific">Rhodopirellula islandica</name>
    <dbReference type="NCBI Taxonomy" id="595434"/>
    <lineage>
        <taxon>Bacteria</taxon>
        <taxon>Pseudomonadati</taxon>
        <taxon>Planctomycetota</taxon>
        <taxon>Planctomycetia</taxon>
        <taxon>Pirellulales</taxon>
        <taxon>Pirellulaceae</taxon>
        <taxon>Rhodopirellula</taxon>
    </lineage>
</organism>
<dbReference type="GO" id="GO:0016020">
    <property type="term" value="C:membrane"/>
    <property type="evidence" value="ECO:0007669"/>
    <property type="project" value="GOC"/>
</dbReference>
<dbReference type="GO" id="GO:0051999">
    <property type="term" value="P:mannosyl-inositol phosphorylceramide biosynthetic process"/>
    <property type="evidence" value="ECO:0007669"/>
    <property type="project" value="TreeGrafter"/>
</dbReference>
<dbReference type="EMBL" id="LECT01000046">
    <property type="protein sequence ID" value="KLU02044.1"/>
    <property type="molecule type" value="Genomic_DNA"/>
</dbReference>
<keyword evidence="1" id="KW-0808">Transferase</keyword>
<dbReference type="SUPFAM" id="SSF53448">
    <property type="entry name" value="Nucleotide-diphospho-sugar transferases"/>
    <property type="match status" value="1"/>
</dbReference>
<accession>A0A0J1E954</accession>
<evidence type="ECO:0008006" key="4">
    <source>
        <dbReference type="Google" id="ProtNLM"/>
    </source>
</evidence>
<dbReference type="STRING" id="595434.RISK_005870"/>
<dbReference type="RefSeq" id="WP_047816825.1">
    <property type="nucleotide sequence ID" value="NZ_LECT01000046.1"/>
</dbReference>
<protein>
    <recommendedName>
        <fullName evidence="4">Mannosyl phosphorylinositol ceramide synthase SUR1</fullName>
    </recommendedName>
</protein>
<dbReference type="Proteomes" id="UP000036367">
    <property type="component" value="Unassembled WGS sequence"/>
</dbReference>